<dbReference type="Proteomes" id="UP001501771">
    <property type="component" value="Unassembled WGS sequence"/>
</dbReference>
<keyword evidence="1" id="KW-1133">Transmembrane helix</keyword>
<dbReference type="PANTHER" id="PTHR35337">
    <property type="entry name" value="SLR1478 PROTEIN"/>
    <property type="match status" value="1"/>
</dbReference>
<sequence length="331" mass="36250">MDLDAYVLAHAHEWRRLEELTGRRRLSGAESDEFVERYQQVATHLSVVRTSAPDASLIAHLSSLLSRARNRASGTRVSTWRGVGSFFVDRFPAALYRLRWWWIGTLVANVVVTAVMMLWLLDHPDVEQSLLSPGEVDQLVNHDFEGYYSEYAASHFAAQVWVNNAWVAALCLALGVLGLPIILLLFRNVANLAVIGSIMTRHGHGGHFWGLILPHGMLELTAVFVAGGVGLRLFWSWVEPGELSRSQSLAREGRTAGTVALGLVAVLFVSGLIEAFVTPSGLPTWARIGVGVLAETCFLAYVFVLGRSAALRGHTGDLDPSLLEDRVATQA</sequence>
<keyword evidence="1" id="KW-0472">Membrane</keyword>
<keyword evidence="3" id="KW-1185">Reference proteome</keyword>
<feature type="transmembrane region" description="Helical" evidence="1">
    <location>
        <begin position="165"/>
        <end position="186"/>
    </location>
</feature>
<dbReference type="RefSeq" id="WP_344146535.1">
    <property type="nucleotide sequence ID" value="NZ_BAAAQR010000001.1"/>
</dbReference>
<dbReference type="PANTHER" id="PTHR35337:SF1">
    <property type="entry name" value="SLR1478 PROTEIN"/>
    <property type="match status" value="1"/>
</dbReference>
<organism evidence="2 3">
    <name type="scientific">Nocardioides koreensis</name>
    <dbReference type="NCBI Taxonomy" id="433651"/>
    <lineage>
        <taxon>Bacteria</taxon>
        <taxon>Bacillati</taxon>
        <taxon>Actinomycetota</taxon>
        <taxon>Actinomycetes</taxon>
        <taxon>Propionibacteriales</taxon>
        <taxon>Nocardioidaceae</taxon>
        <taxon>Nocardioides</taxon>
    </lineage>
</organism>
<accession>A0ABN2Z4M7</accession>
<comment type="caution">
    <text evidence="2">The sequence shown here is derived from an EMBL/GenBank/DDBJ whole genome shotgun (WGS) entry which is preliminary data.</text>
</comment>
<name>A0ABN2Z4M7_9ACTN</name>
<reference evidence="2 3" key="1">
    <citation type="journal article" date="2019" name="Int. J. Syst. Evol. Microbiol.">
        <title>The Global Catalogue of Microorganisms (GCM) 10K type strain sequencing project: providing services to taxonomists for standard genome sequencing and annotation.</title>
        <authorList>
            <consortium name="The Broad Institute Genomics Platform"/>
            <consortium name="The Broad Institute Genome Sequencing Center for Infectious Disease"/>
            <person name="Wu L."/>
            <person name="Ma J."/>
        </authorList>
    </citation>
    <scope>NUCLEOTIDE SEQUENCE [LARGE SCALE GENOMIC DNA]</scope>
    <source>
        <strain evidence="2 3">JCM 16022</strain>
    </source>
</reference>
<feature type="transmembrane region" description="Helical" evidence="1">
    <location>
        <begin position="255"/>
        <end position="277"/>
    </location>
</feature>
<keyword evidence="1" id="KW-0812">Transmembrane</keyword>
<gene>
    <name evidence="2" type="ORF">GCM10009844_03140</name>
</gene>
<feature type="transmembrane region" description="Helical" evidence="1">
    <location>
        <begin position="207"/>
        <end position="235"/>
    </location>
</feature>
<evidence type="ECO:0000256" key="1">
    <source>
        <dbReference type="SAM" id="Phobius"/>
    </source>
</evidence>
<proteinExistence type="predicted"/>
<feature type="transmembrane region" description="Helical" evidence="1">
    <location>
        <begin position="100"/>
        <end position="121"/>
    </location>
</feature>
<protein>
    <submittedName>
        <fullName evidence="2">Stage II sporulation protein M</fullName>
    </submittedName>
</protein>
<feature type="transmembrane region" description="Helical" evidence="1">
    <location>
        <begin position="284"/>
        <end position="304"/>
    </location>
</feature>
<evidence type="ECO:0000313" key="3">
    <source>
        <dbReference type="Proteomes" id="UP001501771"/>
    </source>
</evidence>
<dbReference type="InterPro" id="IPR002798">
    <property type="entry name" value="SpoIIM-like"/>
</dbReference>
<dbReference type="Pfam" id="PF01944">
    <property type="entry name" value="SpoIIM"/>
    <property type="match status" value="1"/>
</dbReference>
<dbReference type="EMBL" id="BAAAQR010000001">
    <property type="protein sequence ID" value="GAA2136703.1"/>
    <property type="molecule type" value="Genomic_DNA"/>
</dbReference>
<evidence type="ECO:0000313" key="2">
    <source>
        <dbReference type="EMBL" id="GAA2136703.1"/>
    </source>
</evidence>